<dbReference type="Gene3D" id="3.40.50.1260">
    <property type="entry name" value="Phosphoglycerate kinase, N-terminal domain"/>
    <property type="match status" value="3"/>
</dbReference>
<dbReference type="HAMAP" id="MF_00145">
    <property type="entry name" value="Phosphoglyc_kinase"/>
    <property type="match status" value="1"/>
</dbReference>
<dbReference type="FunFam" id="3.40.50.1260:FF:000019">
    <property type="entry name" value="Phosphoglycerate kinase 1"/>
    <property type="match status" value="1"/>
</dbReference>
<comment type="pathway">
    <text evidence="4 16">Carbohydrate degradation; glycolysis; pyruvate from D-glyceraldehyde 3-phosphate: step 2/5.</text>
</comment>
<comment type="subcellular location">
    <subcellularLocation>
        <location evidence="3">Cytoplasm</location>
    </subcellularLocation>
</comment>
<dbReference type="InterPro" id="IPR036043">
    <property type="entry name" value="Phosphoglycerate_kinase_sf"/>
</dbReference>
<feature type="binding site" evidence="14">
    <location>
        <position position="161"/>
    </location>
    <ligand>
        <name>(2R)-3-phosphoglycerate</name>
        <dbReference type="ChEBI" id="CHEBI:58272"/>
    </ligand>
</feature>
<feature type="binding site" evidence="14">
    <location>
        <position position="78"/>
    </location>
    <ligand>
        <name>(2R)-3-phosphoglycerate</name>
        <dbReference type="ChEBI" id="CHEBI:58272"/>
    </ligand>
</feature>
<name>A0A6P4FUN6_DRORH</name>
<feature type="binding site" evidence="14">
    <location>
        <begin position="63"/>
        <end position="65"/>
    </location>
    <ligand>
        <name>substrate</name>
    </ligand>
</feature>
<dbReference type="GO" id="GO:0046872">
    <property type="term" value="F:metal ion binding"/>
    <property type="evidence" value="ECO:0007669"/>
    <property type="project" value="UniProtKB-KW"/>
</dbReference>
<keyword evidence="19" id="KW-1185">Reference proteome</keyword>
<evidence type="ECO:0000256" key="17">
    <source>
        <dbReference type="RuleBase" id="RU000696"/>
    </source>
</evidence>
<evidence type="ECO:0000256" key="5">
    <source>
        <dbReference type="ARBA" id="ARBA00008982"/>
    </source>
</evidence>
<evidence type="ECO:0000256" key="6">
    <source>
        <dbReference type="ARBA" id="ARBA00013061"/>
    </source>
</evidence>
<accession>A0A6P4FUN6</accession>
<comment type="catalytic activity">
    <reaction evidence="1 16">
        <text>(2R)-3-phosphoglycerate + ATP = (2R)-3-phospho-glyceroyl phosphate + ADP</text>
        <dbReference type="Rhea" id="RHEA:14801"/>
        <dbReference type="ChEBI" id="CHEBI:30616"/>
        <dbReference type="ChEBI" id="CHEBI:57604"/>
        <dbReference type="ChEBI" id="CHEBI:58272"/>
        <dbReference type="ChEBI" id="CHEBI:456216"/>
        <dbReference type="EC" id="2.7.2.3"/>
    </reaction>
</comment>
<sequence length="456" mass="49806">MFRLQRHVFKFTYIPNQCPQSVIKKLINIRHFSSNDDCTENQVKKLSLKNVDVAGKKVFMRVDFNVPMKDGKITNNQRIVAALPSIKYALDKKCKSLVLASHLGRPDGKKDKKYSLEPVAKELEKVLGKPVCFLDDCVSDQTLEALKDPPEGSVLLLENLRFYAEETGSSKDENKKKVKVDPEKVKEFRSKLAKLGEIYVNDAFGTAHRPHSSMMGDGYKIRAAGFLLDKELEYFAKVLYNPAKPFLAILGGAKIADKIPLITNLLNNVSVMIISGGMSFTFLKVLNNMEIGKSLFDEKGAKMVNDIICKSKEKNVNILLPVDFVVADKIDKKPDKIETVDARQGIPKDMMGLDHGELSSSMFAGAICASKTIVWNGPPGLFENELFSKGTRSMLDAVIGATKRGAITIVGGGDTATACMQFGGAEQVSHVSTGGGASLELLEGKVLPGVAALSDA</sequence>
<dbReference type="PANTHER" id="PTHR11406">
    <property type="entry name" value="PHOSPHOGLYCERATE KINASE"/>
    <property type="match status" value="1"/>
</dbReference>
<keyword evidence="12" id="KW-0460">Magnesium</keyword>
<keyword evidence="8" id="KW-0479">Metal-binding</keyword>
<dbReference type="GO" id="GO:0006094">
    <property type="term" value="P:gluconeogenesis"/>
    <property type="evidence" value="ECO:0007669"/>
    <property type="project" value="TreeGrafter"/>
</dbReference>
<keyword evidence="10 16" id="KW-0418">Kinase</keyword>
<dbReference type="GO" id="GO:0005829">
    <property type="term" value="C:cytosol"/>
    <property type="evidence" value="ECO:0007669"/>
    <property type="project" value="TreeGrafter"/>
</dbReference>
<dbReference type="InterPro" id="IPR015911">
    <property type="entry name" value="Phosphoglycerate_kinase_CS"/>
</dbReference>
<keyword evidence="13" id="KW-0324">Glycolysis</keyword>
<evidence type="ECO:0000313" key="19">
    <source>
        <dbReference type="Proteomes" id="UP001652680"/>
    </source>
</evidence>
<evidence type="ECO:0000256" key="16">
    <source>
        <dbReference type="RuleBase" id="RU000532"/>
    </source>
</evidence>
<evidence type="ECO:0000256" key="3">
    <source>
        <dbReference type="ARBA" id="ARBA00004496"/>
    </source>
</evidence>
<dbReference type="GO" id="GO:0006096">
    <property type="term" value="P:glycolytic process"/>
    <property type="evidence" value="ECO:0007669"/>
    <property type="project" value="UniProtKB-UniPathway"/>
</dbReference>
<keyword evidence="7 16" id="KW-0808">Transferase</keyword>
<reference evidence="19" key="1">
    <citation type="journal article" date="2021" name="Elife">
        <title>Highly contiguous assemblies of 101 drosophilid genomes.</title>
        <authorList>
            <person name="Kim B.Y."/>
            <person name="Wang J.R."/>
            <person name="Miller D.E."/>
            <person name="Barmina O."/>
            <person name="Delaney E."/>
            <person name="Thompson A."/>
            <person name="Comeault A.A."/>
            <person name="Peede D."/>
            <person name="D'Agostino E.R."/>
            <person name="Pelaez J."/>
            <person name="Aguilar J.M."/>
            <person name="Haji D."/>
            <person name="Matsunaga T."/>
            <person name="Armstrong E.E."/>
            <person name="Zych M."/>
            <person name="Ogawa Y."/>
            <person name="Stamenkovic-Radak M."/>
            <person name="Jelic M."/>
            <person name="Veselinovic M.S."/>
            <person name="Tanaskovic M."/>
            <person name="Eric P."/>
            <person name="Gao J.J."/>
            <person name="Katoh T.K."/>
            <person name="Toda M.J."/>
            <person name="Watabe H."/>
            <person name="Watada M."/>
            <person name="Davis J.S."/>
            <person name="Moyle L.C."/>
            <person name="Manoli G."/>
            <person name="Bertolini E."/>
            <person name="Kostal V."/>
            <person name="Hawley R.S."/>
            <person name="Takahashi A."/>
            <person name="Jones C.D."/>
            <person name="Price D.K."/>
            <person name="Whiteman N."/>
            <person name="Kopp A."/>
            <person name="Matute D.R."/>
            <person name="Petrov D.A."/>
        </authorList>
    </citation>
    <scope>NUCLEOTIDE SEQUENCE [LARGE SCALE GENOMIC DNA]</scope>
</reference>
<evidence type="ECO:0000256" key="11">
    <source>
        <dbReference type="ARBA" id="ARBA00022840"/>
    </source>
</evidence>
<evidence type="ECO:0000313" key="18">
    <source>
        <dbReference type="EnsemblMetazoa" id="XP_016991273.1"/>
    </source>
</evidence>
<dbReference type="PROSITE" id="PS00111">
    <property type="entry name" value="PGLYCERATE_KINASE"/>
    <property type="match status" value="1"/>
</dbReference>
<dbReference type="PANTHER" id="PTHR11406:SF0">
    <property type="entry name" value="PHOSPHOGLYCERATE KINASE"/>
    <property type="match status" value="1"/>
</dbReference>
<feature type="binding site" evidence="14">
    <location>
        <position position="209"/>
    </location>
    <ligand>
        <name>(2R)-3-phosphoglycerate</name>
        <dbReference type="ChEBI" id="CHEBI:58272"/>
    </ligand>
</feature>
<evidence type="ECO:0000256" key="10">
    <source>
        <dbReference type="ARBA" id="ARBA00022777"/>
    </source>
</evidence>
<protein>
    <recommendedName>
        <fullName evidence="6 16">Phosphoglycerate kinase</fullName>
        <ecNumber evidence="6 16">2.7.2.3</ecNumber>
    </recommendedName>
</protein>
<dbReference type="CDD" id="cd00318">
    <property type="entry name" value="Phosphoglycerate_kinase"/>
    <property type="match status" value="1"/>
</dbReference>
<evidence type="ECO:0000256" key="4">
    <source>
        <dbReference type="ARBA" id="ARBA00004838"/>
    </source>
</evidence>
<comment type="subunit">
    <text evidence="17">Monomer.</text>
</comment>
<dbReference type="SUPFAM" id="SSF53748">
    <property type="entry name" value="Phosphoglycerate kinase"/>
    <property type="match status" value="1"/>
</dbReference>
<dbReference type="Proteomes" id="UP001652680">
    <property type="component" value="Unassembled WGS sequence"/>
</dbReference>
<evidence type="ECO:0000256" key="7">
    <source>
        <dbReference type="ARBA" id="ARBA00022679"/>
    </source>
</evidence>
<dbReference type="AlphaFoldDB" id="A0A6P4FUN6"/>
<evidence type="ECO:0000313" key="20">
    <source>
        <dbReference type="RefSeq" id="XP_016991273.1"/>
    </source>
</evidence>
<evidence type="ECO:0000256" key="13">
    <source>
        <dbReference type="ARBA" id="ARBA00023152"/>
    </source>
</evidence>
<evidence type="ECO:0000256" key="15">
    <source>
        <dbReference type="PIRSR" id="PIRSR000724-2"/>
    </source>
</evidence>
<evidence type="ECO:0000256" key="8">
    <source>
        <dbReference type="ARBA" id="ARBA00022723"/>
    </source>
</evidence>
<evidence type="ECO:0000256" key="1">
    <source>
        <dbReference type="ARBA" id="ARBA00000642"/>
    </source>
</evidence>
<feature type="binding site" evidence="15">
    <location>
        <position position="258"/>
    </location>
    <ligand>
        <name>ATP</name>
        <dbReference type="ChEBI" id="CHEBI:30616"/>
    </ligand>
</feature>
<dbReference type="OrthoDB" id="275353at2759"/>
<dbReference type="FunFam" id="3.40.50.1260:FF:000031">
    <property type="entry name" value="Phosphoglycerate kinase 1"/>
    <property type="match status" value="1"/>
</dbReference>
<dbReference type="InterPro" id="IPR001576">
    <property type="entry name" value="Phosphoglycerate_kinase"/>
</dbReference>
<feature type="binding site" evidence="15">
    <location>
        <begin position="412"/>
        <end position="415"/>
    </location>
    <ligand>
        <name>ATP</name>
        <dbReference type="ChEBI" id="CHEBI:30616"/>
    </ligand>
</feature>
<proteinExistence type="inferred from homology"/>
<dbReference type="GO" id="GO:0005524">
    <property type="term" value="F:ATP binding"/>
    <property type="evidence" value="ECO:0007669"/>
    <property type="project" value="UniProtKB-KW"/>
</dbReference>
<dbReference type="GO" id="GO:0004618">
    <property type="term" value="F:phosphoglycerate kinase activity"/>
    <property type="evidence" value="ECO:0007669"/>
    <property type="project" value="UniProtKB-EC"/>
</dbReference>
<comment type="cofactor">
    <cofactor evidence="2">
        <name>Mg(2+)</name>
        <dbReference type="ChEBI" id="CHEBI:18420"/>
    </cofactor>
</comment>
<keyword evidence="9" id="KW-0547">Nucleotide-binding</keyword>
<dbReference type="InterPro" id="IPR015824">
    <property type="entry name" value="Phosphoglycerate_kinase_N"/>
</dbReference>
<keyword evidence="11 15" id="KW-0067">ATP-binding</keyword>
<dbReference type="EnsemblMetazoa" id="XM_017135784.1">
    <property type="protein sequence ID" value="XP_016991273.1"/>
    <property type="gene ID" value="LOC108053187"/>
</dbReference>
<reference evidence="20" key="2">
    <citation type="submission" date="2025-04" db="UniProtKB">
        <authorList>
            <consortium name="RefSeq"/>
        </authorList>
    </citation>
    <scope>IDENTIFICATION</scope>
</reference>
<evidence type="ECO:0000256" key="14">
    <source>
        <dbReference type="PIRSR" id="PIRSR000724-1"/>
    </source>
</evidence>
<evidence type="ECO:0000256" key="12">
    <source>
        <dbReference type="ARBA" id="ARBA00022842"/>
    </source>
</evidence>
<feature type="binding site" evidence="14">
    <location>
        <begin position="102"/>
        <end position="105"/>
    </location>
    <ligand>
        <name>substrate</name>
    </ligand>
</feature>
<gene>
    <name evidence="20" type="primary">LOC108053187</name>
    <name evidence="18" type="synonym">108053187</name>
</gene>
<dbReference type="PIRSF" id="PIRSF000724">
    <property type="entry name" value="Pgk"/>
    <property type="match status" value="1"/>
</dbReference>
<evidence type="ECO:0000256" key="2">
    <source>
        <dbReference type="ARBA" id="ARBA00001946"/>
    </source>
</evidence>
<dbReference type="RefSeq" id="XP_016991273.1">
    <property type="nucleotide sequence ID" value="XM_017135784.1"/>
</dbReference>
<comment type="similarity">
    <text evidence="5 16">Belongs to the phosphoglycerate kinase family.</text>
</comment>
<organism evidence="20">
    <name type="scientific">Drosophila rhopaloa</name>
    <name type="common">Fruit fly</name>
    <dbReference type="NCBI Taxonomy" id="1041015"/>
    <lineage>
        <taxon>Eukaryota</taxon>
        <taxon>Metazoa</taxon>
        <taxon>Ecdysozoa</taxon>
        <taxon>Arthropoda</taxon>
        <taxon>Hexapoda</taxon>
        <taxon>Insecta</taxon>
        <taxon>Pterygota</taxon>
        <taxon>Neoptera</taxon>
        <taxon>Endopterygota</taxon>
        <taxon>Diptera</taxon>
        <taxon>Brachycera</taxon>
        <taxon>Muscomorpha</taxon>
        <taxon>Ephydroidea</taxon>
        <taxon>Drosophilidae</taxon>
        <taxon>Drosophila</taxon>
        <taxon>Sophophora</taxon>
    </lineage>
</organism>
<dbReference type="GO" id="GO:0043531">
    <property type="term" value="F:ADP binding"/>
    <property type="evidence" value="ECO:0007669"/>
    <property type="project" value="TreeGrafter"/>
</dbReference>
<dbReference type="Pfam" id="PF00162">
    <property type="entry name" value="PGK"/>
    <property type="match status" value="1"/>
</dbReference>
<feature type="binding site" evidence="15">
    <location>
        <position position="383"/>
    </location>
    <ligand>
        <name>ATP</name>
        <dbReference type="ChEBI" id="CHEBI:30616"/>
    </ligand>
</feature>
<dbReference type="EC" id="2.7.2.3" evidence="6 16"/>
<dbReference type="GeneID" id="108053187"/>
<dbReference type="PRINTS" id="PR00477">
    <property type="entry name" value="PHGLYCKINASE"/>
</dbReference>
<dbReference type="UniPathway" id="UPA00109">
    <property type="reaction ID" value="UER00185"/>
</dbReference>
<reference evidence="18" key="3">
    <citation type="submission" date="2025-05" db="UniProtKB">
        <authorList>
            <consortium name="EnsemblMetazoa"/>
        </authorList>
    </citation>
    <scope>IDENTIFICATION</scope>
</reference>
<evidence type="ECO:0000256" key="9">
    <source>
        <dbReference type="ARBA" id="ARBA00022741"/>
    </source>
</evidence>